<accession>A0A9D5CYF9</accession>
<feature type="domain" description="CCHC-type" evidence="3">
    <location>
        <begin position="150"/>
        <end position="163"/>
    </location>
</feature>
<evidence type="ECO:0000313" key="4">
    <source>
        <dbReference type="EMBL" id="KAJ0981284.1"/>
    </source>
</evidence>
<dbReference type="PROSITE" id="PS50158">
    <property type="entry name" value="ZF_CCHC"/>
    <property type="match status" value="1"/>
</dbReference>
<dbReference type="SUPFAM" id="SSF57756">
    <property type="entry name" value="Retrovirus zinc finger-like domains"/>
    <property type="match status" value="1"/>
</dbReference>
<evidence type="ECO:0000256" key="1">
    <source>
        <dbReference type="PROSITE-ProRule" id="PRU00047"/>
    </source>
</evidence>
<dbReference type="Pfam" id="PF00098">
    <property type="entry name" value="zf-CCHC"/>
    <property type="match status" value="1"/>
</dbReference>
<dbReference type="Pfam" id="PF22936">
    <property type="entry name" value="Pol_BBD"/>
    <property type="match status" value="1"/>
</dbReference>
<gene>
    <name evidence="4" type="ORF">J5N97_009539</name>
</gene>
<dbReference type="PANTHER" id="PTHR47481:SF14">
    <property type="entry name" value="RETROTRANSPOSON COPIA-LIKE N-TERMINAL DOMAIN-CONTAINING PROTEIN"/>
    <property type="match status" value="1"/>
</dbReference>
<proteinExistence type="predicted"/>
<dbReference type="InterPro" id="IPR036875">
    <property type="entry name" value="Znf_CCHC_sf"/>
</dbReference>
<keyword evidence="1" id="KW-0863">Zinc-finger</keyword>
<reference evidence="4" key="1">
    <citation type="submission" date="2021-03" db="EMBL/GenBank/DDBJ databases">
        <authorList>
            <person name="Li Z."/>
            <person name="Yang C."/>
        </authorList>
    </citation>
    <scope>NUCLEOTIDE SEQUENCE</scope>
    <source>
        <strain evidence="4">Dzin_1.0</strain>
        <tissue evidence="4">Leaf</tissue>
    </source>
</reference>
<dbReference type="InterPro" id="IPR001878">
    <property type="entry name" value="Znf_CCHC"/>
</dbReference>
<dbReference type="OrthoDB" id="778489at2759"/>
<dbReference type="PANTHER" id="PTHR47481">
    <property type="match status" value="1"/>
</dbReference>
<keyword evidence="1" id="KW-0862">Zinc</keyword>
<dbReference type="AlphaFoldDB" id="A0A9D5CYF9"/>
<dbReference type="Pfam" id="PF13976">
    <property type="entry name" value="gag_pre-integrs"/>
    <property type="match status" value="1"/>
</dbReference>
<evidence type="ECO:0000313" key="5">
    <source>
        <dbReference type="Proteomes" id="UP001085076"/>
    </source>
</evidence>
<evidence type="ECO:0000256" key="2">
    <source>
        <dbReference type="SAM" id="MobiDB-lite"/>
    </source>
</evidence>
<feature type="region of interest" description="Disordered" evidence="2">
    <location>
        <begin position="81"/>
        <end position="140"/>
    </location>
</feature>
<dbReference type="InterPro" id="IPR054722">
    <property type="entry name" value="PolX-like_BBD"/>
</dbReference>
<protein>
    <recommendedName>
        <fullName evidence="3">CCHC-type domain-containing protein</fullName>
    </recommendedName>
</protein>
<dbReference type="Proteomes" id="UP001085076">
    <property type="component" value="Miscellaneous, Linkage group lg02"/>
</dbReference>
<comment type="caution">
    <text evidence="4">The sequence shown here is derived from an EMBL/GenBank/DDBJ whole genome shotgun (WGS) entry which is preliminary data.</text>
</comment>
<evidence type="ECO:0000259" key="3">
    <source>
        <dbReference type="PROSITE" id="PS50158"/>
    </source>
</evidence>
<keyword evidence="5" id="KW-1185">Reference proteome</keyword>
<organism evidence="4 5">
    <name type="scientific">Dioscorea zingiberensis</name>
    <dbReference type="NCBI Taxonomy" id="325984"/>
    <lineage>
        <taxon>Eukaryota</taxon>
        <taxon>Viridiplantae</taxon>
        <taxon>Streptophyta</taxon>
        <taxon>Embryophyta</taxon>
        <taxon>Tracheophyta</taxon>
        <taxon>Spermatophyta</taxon>
        <taxon>Magnoliopsida</taxon>
        <taxon>Liliopsida</taxon>
        <taxon>Dioscoreales</taxon>
        <taxon>Dioscoreaceae</taxon>
        <taxon>Dioscorea</taxon>
    </lineage>
</organism>
<dbReference type="SMART" id="SM00343">
    <property type="entry name" value="ZnF_C2HC"/>
    <property type="match status" value="1"/>
</dbReference>
<dbReference type="GO" id="GO:0008270">
    <property type="term" value="F:zinc ion binding"/>
    <property type="evidence" value="ECO:0007669"/>
    <property type="project" value="UniProtKB-KW"/>
</dbReference>
<dbReference type="InterPro" id="IPR025724">
    <property type="entry name" value="GAG-pre-integrase_dom"/>
</dbReference>
<sequence length="387" mass="44392">MVVVNQLKKNGEEIVDTRVVEKILRSLDAKFDYIVVAIEESKDVESMSIDELMGSLQAHEQRFTKKKEESLLQSKLSLKEERKDFKGGQSQSRGGRGCSRGRGRARGFGRGQGRGVITDEDECQSSRGRGRGAYTRGRGRGRYSKHNVQCYTCKKFGHYSSDCWYNENNKVDVKANLVEKDEDDVLFLSYKGEEESKQGVWYLDTGASNHMCGRRDMFFELDELMDGQVTFGDSSKILVKGKGKILIRLKNGQHQFISNVYYVPDMKTNILSLGQLLEKGYDIHMKDRSLFLRDERNVLITKVEMSKNRMFILNIKSEVAKCLNACMKDTSWLWHLRYGHLNFDGLKLLSSKEMVRSLPLINHPEQLCEICVLGKQARRSFPKEASY</sequence>
<dbReference type="Pfam" id="PF14223">
    <property type="entry name" value="Retrotran_gag_2"/>
    <property type="match status" value="1"/>
</dbReference>
<keyword evidence="1" id="KW-0479">Metal-binding</keyword>
<reference evidence="4" key="2">
    <citation type="journal article" date="2022" name="Hortic Res">
        <title>The genome of Dioscorea zingiberensis sheds light on the biosynthesis, origin and evolution of the medicinally important diosgenin saponins.</title>
        <authorList>
            <person name="Li Y."/>
            <person name="Tan C."/>
            <person name="Li Z."/>
            <person name="Guo J."/>
            <person name="Li S."/>
            <person name="Chen X."/>
            <person name="Wang C."/>
            <person name="Dai X."/>
            <person name="Yang H."/>
            <person name="Song W."/>
            <person name="Hou L."/>
            <person name="Xu J."/>
            <person name="Tong Z."/>
            <person name="Xu A."/>
            <person name="Yuan X."/>
            <person name="Wang W."/>
            <person name="Yang Q."/>
            <person name="Chen L."/>
            <person name="Sun Z."/>
            <person name="Wang K."/>
            <person name="Pan B."/>
            <person name="Chen J."/>
            <person name="Bao Y."/>
            <person name="Liu F."/>
            <person name="Qi X."/>
            <person name="Gang D.R."/>
            <person name="Wen J."/>
            <person name="Li J."/>
        </authorList>
    </citation>
    <scope>NUCLEOTIDE SEQUENCE</scope>
    <source>
        <strain evidence="4">Dzin_1.0</strain>
    </source>
</reference>
<dbReference type="GO" id="GO:0003676">
    <property type="term" value="F:nucleic acid binding"/>
    <property type="evidence" value="ECO:0007669"/>
    <property type="project" value="InterPro"/>
</dbReference>
<name>A0A9D5CYF9_9LILI</name>
<dbReference type="EMBL" id="JAGGNH010000002">
    <property type="protein sequence ID" value="KAJ0981284.1"/>
    <property type="molecule type" value="Genomic_DNA"/>
</dbReference>